<dbReference type="AlphaFoldDB" id="A0A0C1C232"/>
<reference evidence="1 2" key="1">
    <citation type="journal article" date="2014" name="Mol. Biol. Evol.">
        <title>Massive expansion of Ubiquitination-related gene families within the Chlamydiae.</title>
        <authorList>
            <person name="Domman D."/>
            <person name="Collingro A."/>
            <person name="Lagkouvardos I."/>
            <person name="Gehre L."/>
            <person name="Weinmaier T."/>
            <person name="Rattei T."/>
            <person name="Subtil A."/>
            <person name="Horn M."/>
        </authorList>
    </citation>
    <scope>NUCLEOTIDE SEQUENCE [LARGE SCALE GENOMIC DNA]</scope>
    <source>
        <strain evidence="1 2">OEW1</strain>
    </source>
</reference>
<organism evidence="1 2">
    <name type="scientific">Parachlamydia acanthamoebae</name>
    <dbReference type="NCBI Taxonomy" id="83552"/>
    <lineage>
        <taxon>Bacteria</taxon>
        <taxon>Pseudomonadati</taxon>
        <taxon>Chlamydiota</taxon>
        <taxon>Chlamydiia</taxon>
        <taxon>Parachlamydiales</taxon>
        <taxon>Parachlamydiaceae</taxon>
        <taxon>Parachlamydia</taxon>
    </lineage>
</organism>
<gene>
    <name evidence="1" type="ORF">DB43_GB00130</name>
</gene>
<dbReference type="PATRIC" id="fig|83552.4.peg.1182"/>
<name>A0A0C1C232_9BACT</name>
<evidence type="ECO:0000313" key="2">
    <source>
        <dbReference type="Proteomes" id="UP000031307"/>
    </source>
</evidence>
<accession>A0A0C1C232</accession>
<dbReference type="Proteomes" id="UP000031307">
    <property type="component" value="Unassembled WGS sequence"/>
</dbReference>
<sequence>MYPPRVNYRKSNQMKAGLVMSIESSLPDFYFHLKENKPLLFSGKRWQAPHVIIRYLLPFLVASKANIGLKLLHAIDRFELQGKWRQPKEKTINDMQMYIECVQLVVKQLNRLNPKEKELREELKMRVDILKERLGQGKKIDETRANAWYKKLEGRVEEWAKNRWNTQEKDLTASQKAQIEKLRQHPLLMKRILHCDALFQRFVHWNLTYQCGGEDSIEIFQSLPGLTHKLMKSELHRPIGYHGGLKLEKDKTVSLRALLENHKGKLEQGKVNLLSPKEKYRFKNGYECSTAEILRNFSKFYCRGNIRETHFVYEGDGIQNFNPYQHGSWNPESKDWKKIDLTDAHYYEHLPKFYKKYDKEALEENYHTTIKAGEWLVVLEAGRDSNKVEPGNSHAWIKIFKPTDDDQMELLMAFSQAAKANTNSILKQLKIFMGTVLAGICMHEPRIYDQEQQFGGQGFSIPEEKADVLLDSVRQILQKAEKEQLYYQVVGNNCFQFAVDFTRNIVGKSHFQKKCKEEDLKISALDFPFKIIQPAQAYLKGQSRLIQKIFLDFFASLFGCHRVLEIRAGNEVQKISVASHSTFAKNGEVYAPHRFIELKQGSFI</sequence>
<comment type="caution">
    <text evidence="1">The sequence shown here is derived from an EMBL/GenBank/DDBJ whole genome shotgun (WGS) entry which is preliminary data.</text>
</comment>
<evidence type="ECO:0000313" key="1">
    <source>
        <dbReference type="EMBL" id="KIA77651.1"/>
    </source>
</evidence>
<dbReference type="EMBL" id="JSAM01000071">
    <property type="protein sequence ID" value="KIA77651.1"/>
    <property type="molecule type" value="Genomic_DNA"/>
</dbReference>
<proteinExistence type="predicted"/>
<protein>
    <submittedName>
        <fullName evidence="1">Uncharacterized protein</fullName>
    </submittedName>
</protein>